<keyword evidence="2" id="KW-0812">Transmembrane</keyword>
<dbReference type="Gene3D" id="2.40.50.100">
    <property type="match status" value="1"/>
</dbReference>
<reference evidence="4" key="1">
    <citation type="submission" date="2020-03" db="EMBL/GenBank/DDBJ databases">
        <authorList>
            <person name="Guo F."/>
        </authorList>
    </citation>
    <scope>NUCLEOTIDE SEQUENCE</scope>
    <source>
        <strain evidence="4">JCM 30134</strain>
    </source>
</reference>
<gene>
    <name evidence="4" type="ORF">G8770_04850</name>
</gene>
<name>A0A9E5MGM3_9GAMM</name>
<dbReference type="InterPro" id="IPR058625">
    <property type="entry name" value="MdtA-like_BSH"/>
</dbReference>
<dbReference type="RefSeq" id="WP_167182541.1">
    <property type="nucleotide sequence ID" value="NZ_JAAONZ010000003.1"/>
</dbReference>
<feature type="domain" description="Multidrug resistance protein MdtA-like barrel-sandwich hybrid" evidence="3">
    <location>
        <begin position="44"/>
        <end position="228"/>
    </location>
</feature>
<comment type="similarity">
    <text evidence="1">Belongs to the membrane fusion protein (MFP) (TC 8.A.1) family.</text>
</comment>
<sequence length="354" mass="38280">MTPDQSFARWVKVSLACFGVVFVYFLMADLILPATPHARIIFPVVQVAPQVSGQVTEVNVHNNQRVKAGDILFTLDPAPFELAVQAAQLALENAQQGNQQLDASITEATAHIAVARVNAQQLLLEQQRLHALLQNNSVALQSYEETAAQYQAAVAAVKIAVAQRHQLRVQRGDTGADNLALRRARNALQQAQLNLAYTQVRAEHDGIISNFQLKPGAYATASVSLAALVGGVPEVIADFREKSLSHLTLSEPATVTFDALPGQTFAARVAAVDAGTYAGQLNPSGNLTAPETSDRWVRDAQRQRIYLSLDNPGEALNGLPSGARATVQLYHVGGPLAWLGKLQIHFFSLLHFVY</sequence>
<dbReference type="PANTHER" id="PTHR30367:SF6">
    <property type="entry name" value="SECRETION PROTEIN-RELATED"/>
    <property type="match status" value="1"/>
</dbReference>
<evidence type="ECO:0000313" key="5">
    <source>
        <dbReference type="Proteomes" id="UP000787472"/>
    </source>
</evidence>
<dbReference type="Gene3D" id="2.40.30.170">
    <property type="match status" value="1"/>
</dbReference>
<dbReference type="Pfam" id="PF25917">
    <property type="entry name" value="BSH_RND"/>
    <property type="match status" value="1"/>
</dbReference>
<evidence type="ECO:0000256" key="1">
    <source>
        <dbReference type="ARBA" id="ARBA00009477"/>
    </source>
</evidence>
<accession>A0A9E5MGM3</accession>
<dbReference type="InterPro" id="IPR050393">
    <property type="entry name" value="MFP_Efflux_Pump"/>
</dbReference>
<feature type="transmembrane region" description="Helical" evidence="2">
    <location>
        <begin position="13"/>
        <end position="32"/>
    </location>
</feature>
<organism evidence="4 5">
    <name type="scientific">Pseudomaricurvus hydrocarbonicus</name>
    <dbReference type="NCBI Taxonomy" id="1470433"/>
    <lineage>
        <taxon>Bacteria</taxon>
        <taxon>Pseudomonadati</taxon>
        <taxon>Pseudomonadota</taxon>
        <taxon>Gammaproteobacteria</taxon>
        <taxon>Cellvibrionales</taxon>
        <taxon>Cellvibrionaceae</taxon>
        <taxon>Pseudomaricurvus</taxon>
    </lineage>
</organism>
<evidence type="ECO:0000256" key="2">
    <source>
        <dbReference type="SAM" id="Phobius"/>
    </source>
</evidence>
<protein>
    <submittedName>
        <fullName evidence="4">HlyD family secretion protein</fullName>
    </submittedName>
</protein>
<dbReference type="AlphaFoldDB" id="A0A9E5MGM3"/>
<dbReference type="Proteomes" id="UP000787472">
    <property type="component" value="Unassembled WGS sequence"/>
</dbReference>
<dbReference type="GO" id="GO:0055085">
    <property type="term" value="P:transmembrane transport"/>
    <property type="evidence" value="ECO:0007669"/>
    <property type="project" value="InterPro"/>
</dbReference>
<keyword evidence="2" id="KW-0472">Membrane</keyword>
<evidence type="ECO:0000313" key="4">
    <source>
        <dbReference type="EMBL" id="NHO64866.1"/>
    </source>
</evidence>
<comment type="caution">
    <text evidence="4">The sequence shown here is derived from an EMBL/GenBank/DDBJ whole genome shotgun (WGS) entry which is preliminary data.</text>
</comment>
<keyword evidence="2" id="KW-1133">Transmembrane helix</keyword>
<proteinExistence type="inferred from homology"/>
<dbReference type="EMBL" id="JAAONZ010000003">
    <property type="protein sequence ID" value="NHO64866.1"/>
    <property type="molecule type" value="Genomic_DNA"/>
</dbReference>
<dbReference type="SUPFAM" id="SSF111369">
    <property type="entry name" value="HlyD-like secretion proteins"/>
    <property type="match status" value="2"/>
</dbReference>
<evidence type="ECO:0000259" key="3">
    <source>
        <dbReference type="Pfam" id="PF25917"/>
    </source>
</evidence>
<keyword evidence="5" id="KW-1185">Reference proteome</keyword>
<dbReference type="PANTHER" id="PTHR30367">
    <property type="entry name" value="P-HYDROXYBENZOIC ACID EFFLUX PUMP SUBUNIT AAEA-RELATED"/>
    <property type="match status" value="1"/>
</dbReference>